<dbReference type="Proteomes" id="UP000054928">
    <property type="component" value="Unassembled WGS sequence"/>
</dbReference>
<evidence type="ECO:0000256" key="1">
    <source>
        <dbReference type="SAM" id="Phobius"/>
    </source>
</evidence>
<dbReference type="RefSeq" id="XP_024583456.1">
    <property type="nucleotide sequence ID" value="XM_024718016.2"/>
</dbReference>
<evidence type="ECO:0000313" key="3">
    <source>
        <dbReference type="Proteomes" id="UP000054928"/>
    </source>
</evidence>
<keyword evidence="3" id="KW-1185">Reference proteome</keyword>
<keyword evidence="1" id="KW-1133">Transmembrane helix</keyword>
<feature type="transmembrane region" description="Helical" evidence="1">
    <location>
        <begin position="46"/>
        <end position="66"/>
    </location>
</feature>
<organism evidence="2 3">
    <name type="scientific">Plasmopara halstedii</name>
    <name type="common">Downy mildew of sunflower</name>
    <dbReference type="NCBI Taxonomy" id="4781"/>
    <lineage>
        <taxon>Eukaryota</taxon>
        <taxon>Sar</taxon>
        <taxon>Stramenopiles</taxon>
        <taxon>Oomycota</taxon>
        <taxon>Peronosporomycetes</taxon>
        <taxon>Peronosporales</taxon>
        <taxon>Peronosporaceae</taxon>
        <taxon>Plasmopara</taxon>
    </lineage>
</organism>
<sequence>MYRVVLHCWNEHQLEGYVRLLRSRRPSKKNVIRSTLQAIQSKVLNLKLLTCSVAVVLSTANFYFVLKILKNKRFNATVFRNAISNGRPSLTKLSTSRQEPKQLRNKACSSRSPAKIWFLAMWPQMYFKSSVCSLDSIGRISS</sequence>
<keyword evidence="1" id="KW-0812">Transmembrane</keyword>
<accession>A0A0P1AXD6</accession>
<protein>
    <submittedName>
        <fullName evidence="2">Uncharacterized protein</fullName>
    </submittedName>
</protein>
<proteinExistence type="predicted"/>
<dbReference type="GeneID" id="36410003"/>
<dbReference type="AlphaFoldDB" id="A0A0P1AXD6"/>
<evidence type="ECO:0000313" key="2">
    <source>
        <dbReference type="EMBL" id="CEG47087.1"/>
    </source>
</evidence>
<dbReference type="EMBL" id="CCYD01002371">
    <property type="protein sequence ID" value="CEG47087.1"/>
    <property type="molecule type" value="Genomic_DNA"/>
</dbReference>
<keyword evidence="1" id="KW-0472">Membrane</keyword>
<name>A0A0P1AXD6_PLAHL</name>
<reference evidence="3" key="1">
    <citation type="submission" date="2014-09" db="EMBL/GenBank/DDBJ databases">
        <authorList>
            <person name="Sharma Rahul"/>
            <person name="Thines Marco"/>
        </authorList>
    </citation>
    <scope>NUCLEOTIDE SEQUENCE [LARGE SCALE GENOMIC DNA]</scope>
</reference>